<dbReference type="Gene3D" id="1.10.287.460">
    <property type="entry name" value="Peptidyl-prolyl cis-trans isomerase, FKBP-type, N-terminal domain"/>
    <property type="match status" value="1"/>
</dbReference>
<dbReference type="Proteomes" id="UP000284338">
    <property type="component" value="Unassembled WGS sequence"/>
</dbReference>
<dbReference type="Pfam" id="PF01346">
    <property type="entry name" value="FKBP_N"/>
    <property type="match status" value="1"/>
</dbReference>
<evidence type="ECO:0000256" key="1">
    <source>
        <dbReference type="ARBA" id="ARBA00000971"/>
    </source>
</evidence>
<keyword evidence="7" id="KW-0732">Signal</keyword>
<feature type="coiled-coil region" evidence="5">
    <location>
        <begin position="167"/>
        <end position="307"/>
    </location>
</feature>
<evidence type="ECO:0000256" key="3">
    <source>
        <dbReference type="ARBA" id="ARBA00023110"/>
    </source>
</evidence>
<keyword evidence="5" id="KW-0175">Coiled coil</keyword>
<dbReference type="SUPFAM" id="SSF54534">
    <property type="entry name" value="FKBP-like"/>
    <property type="match status" value="1"/>
</dbReference>
<evidence type="ECO:0000259" key="8">
    <source>
        <dbReference type="PROSITE" id="PS50059"/>
    </source>
</evidence>
<keyword evidence="3 4" id="KW-0697">Rotamase</keyword>
<evidence type="ECO:0000256" key="6">
    <source>
        <dbReference type="SAM" id="MobiDB-lite"/>
    </source>
</evidence>
<feature type="chain" id="PRO_5041682574" description="peptidylprolyl isomerase" evidence="7">
    <location>
        <begin position="34"/>
        <end position="538"/>
    </location>
</feature>
<dbReference type="GO" id="GO:0006457">
    <property type="term" value="P:protein folding"/>
    <property type="evidence" value="ECO:0007669"/>
    <property type="project" value="InterPro"/>
</dbReference>
<feature type="signal peptide" evidence="7">
    <location>
        <begin position="1"/>
        <end position="33"/>
    </location>
</feature>
<evidence type="ECO:0000256" key="4">
    <source>
        <dbReference type="PROSITE-ProRule" id="PRU00277"/>
    </source>
</evidence>
<dbReference type="InterPro" id="IPR046357">
    <property type="entry name" value="PPIase_dom_sf"/>
</dbReference>
<comment type="caution">
    <text evidence="9">The sequence shown here is derived from an EMBL/GenBank/DDBJ whole genome shotgun (WGS) entry which is preliminary data.</text>
</comment>
<feature type="region of interest" description="Disordered" evidence="6">
    <location>
        <begin position="53"/>
        <end position="94"/>
    </location>
</feature>
<keyword evidence="10" id="KW-1185">Reference proteome</keyword>
<feature type="coiled-coil region" evidence="5">
    <location>
        <begin position="371"/>
        <end position="398"/>
    </location>
</feature>
<evidence type="ECO:0000313" key="9">
    <source>
        <dbReference type="EMBL" id="RJF53306.1"/>
    </source>
</evidence>
<organism evidence="9 10">
    <name type="scientific">Serratia inhibens</name>
    <dbReference type="NCBI Taxonomy" id="2338073"/>
    <lineage>
        <taxon>Bacteria</taxon>
        <taxon>Pseudomonadati</taxon>
        <taxon>Pseudomonadota</taxon>
        <taxon>Gammaproteobacteria</taxon>
        <taxon>Enterobacterales</taxon>
        <taxon>Yersiniaceae</taxon>
        <taxon>Serratia</taxon>
    </lineage>
</organism>
<keyword evidence="4 9" id="KW-0413">Isomerase</keyword>
<name>A0AA93BUN1_9GAMM</name>
<dbReference type="EMBL" id="QYYG01000010">
    <property type="protein sequence ID" value="RJF53306.1"/>
    <property type="molecule type" value="Genomic_DNA"/>
</dbReference>
<dbReference type="PROSITE" id="PS50059">
    <property type="entry name" value="FKBP_PPIASE"/>
    <property type="match status" value="1"/>
</dbReference>
<reference evidence="9 10" key="1">
    <citation type="submission" date="2018-09" db="EMBL/GenBank/DDBJ databases">
        <title>Draft genome of a novel serratia sp. strain with antifungal activity.</title>
        <authorList>
            <person name="Dichmann S.I."/>
            <person name="Park B.P."/>
            <person name="Pathiraja D."/>
            <person name="Choi I.-G."/>
            <person name="Stougaard P."/>
            <person name="Hennessy R.C."/>
        </authorList>
    </citation>
    <scope>NUCLEOTIDE SEQUENCE [LARGE SCALE GENOMIC DNA]</scope>
    <source>
        <strain evidence="9 10">S40</strain>
    </source>
</reference>
<evidence type="ECO:0000256" key="2">
    <source>
        <dbReference type="ARBA" id="ARBA00013194"/>
    </source>
</evidence>
<evidence type="ECO:0000256" key="7">
    <source>
        <dbReference type="SAM" id="SignalP"/>
    </source>
</evidence>
<dbReference type="GO" id="GO:0003755">
    <property type="term" value="F:peptidyl-prolyl cis-trans isomerase activity"/>
    <property type="evidence" value="ECO:0007669"/>
    <property type="project" value="UniProtKB-KW"/>
</dbReference>
<feature type="compositionally biased region" description="Low complexity" evidence="6">
    <location>
        <begin position="56"/>
        <end position="68"/>
    </location>
</feature>
<dbReference type="AlphaFoldDB" id="A0AA93BUN1"/>
<dbReference type="EC" id="5.2.1.8" evidence="2 4"/>
<dbReference type="Pfam" id="PF00254">
    <property type="entry name" value="FKBP_C"/>
    <property type="match status" value="1"/>
</dbReference>
<sequence length="538" mass="58890">MNNKYTQSAPGLQSRLSGLMAAIGLAASAAVQAAPQAGVPALLQFAEQYQQQSKDAAPPVTKPAVKPADTGAKPPANKTASPQGNRSSRENAAAAALWQTKDAKIRHLQETIVQLEQQMSILEKKQTKTAPAPPQISIDTTALSRLVHGVRQALSPTPEETQVKERLRQTQQQISLAQTAEKNLRTENDRLKNQLAAMKTQNQASATEAHNTLTAQLQHVEQDKITLQTHLSEAQNRNQTLTAASENVKAQLARLKTAESELREIHTQTQTQLNELLLQRNTMQKELDEQVTAAANLKAELSDLRKVAPEKIQADRMKQPAVRQSYAAGVSLGEEVLQMHAERQKWGVKVDKQVLLTGLFDTFSGQRQLDDKALNQALADSEQQVTKARNNVMATQLKQDNAYLTRFKKDKQVKTTAAGAWYRIDYTGDAPIPTGATLDVVIKETLTDGTVIQDMDTNGAVLSQPLAQFPPLFADALKQLKNHGSLTLVVPPELAYGEKGYPPNIPPNATMVYQLRIAEMYPETQKKKGAPDTAAAPR</sequence>
<gene>
    <name evidence="9" type="ORF">D4100_22760</name>
</gene>
<dbReference type="InterPro" id="IPR000774">
    <property type="entry name" value="PPIase_FKBP_N"/>
</dbReference>
<comment type="catalytic activity">
    <reaction evidence="1 4">
        <text>[protein]-peptidylproline (omega=180) = [protein]-peptidylproline (omega=0)</text>
        <dbReference type="Rhea" id="RHEA:16237"/>
        <dbReference type="Rhea" id="RHEA-COMP:10747"/>
        <dbReference type="Rhea" id="RHEA-COMP:10748"/>
        <dbReference type="ChEBI" id="CHEBI:83833"/>
        <dbReference type="ChEBI" id="CHEBI:83834"/>
        <dbReference type="EC" id="5.2.1.8"/>
    </reaction>
</comment>
<accession>A0AA93BUN1</accession>
<evidence type="ECO:0000313" key="10">
    <source>
        <dbReference type="Proteomes" id="UP000284338"/>
    </source>
</evidence>
<proteinExistence type="predicted"/>
<feature type="domain" description="PPIase FKBP-type" evidence="8">
    <location>
        <begin position="435"/>
        <end position="521"/>
    </location>
</feature>
<evidence type="ECO:0000256" key="5">
    <source>
        <dbReference type="SAM" id="Coils"/>
    </source>
</evidence>
<dbReference type="InterPro" id="IPR036944">
    <property type="entry name" value="PPIase_FKBP_N_sf"/>
</dbReference>
<dbReference type="InterPro" id="IPR001179">
    <property type="entry name" value="PPIase_FKBP_dom"/>
</dbReference>
<protein>
    <recommendedName>
        <fullName evidence="2 4">peptidylprolyl isomerase</fullName>
        <ecNumber evidence="2 4">5.2.1.8</ecNumber>
    </recommendedName>
</protein>
<dbReference type="Gene3D" id="3.10.50.40">
    <property type="match status" value="1"/>
</dbReference>